<name>A0A9Q1EDL0_SYNKA</name>
<dbReference type="InterPro" id="IPR031160">
    <property type="entry name" value="F_BAR_dom"/>
</dbReference>
<dbReference type="InterPro" id="IPR027267">
    <property type="entry name" value="AH/BAR_dom_sf"/>
</dbReference>
<proteinExistence type="predicted"/>
<dbReference type="Proteomes" id="UP001152622">
    <property type="component" value="Chromosome 19"/>
</dbReference>
<dbReference type="PANTHER" id="PTHR15735">
    <property type="entry name" value="FCH AND DOUBLE SH3 DOMAINS PROTEIN"/>
    <property type="match status" value="1"/>
</dbReference>
<dbReference type="GO" id="GO:0005856">
    <property type="term" value="C:cytoskeleton"/>
    <property type="evidence" value="ECO:0007669"/>
    <property type="project" value="UniProtKB-SubCell"/>
</dbReference>
<accession>A0A9Q1EDL0</accession>
<dbReference type="EMBL" id="JAINUF010000019">
    <property type="protein sequence ID" value="KAJ8336799.1"/>
    <property type="molecule type" value="Genomic_DNA"/>
</dbReference>
<protein>
    <recommendedName>
        <fullName evidence="3">F-BAR domain-containing protein</fullName>
    </recommendedName>
</protein>
<dbReference type="Pfam" id="PF00611">
    <property type="entry name" value="FCH"/>
    <property type="match status" value="1"/>
</dbReference>
<dbReference type="PROSITE" id="PS51741">
    <property type="entry name" value="F_BAR"/>
    <property type="match status" value="1"/>
</dbReference>
<feature type="domain" description="F-BAR" evidence="3">
    <location>
        <begin position="42"/>
        <end position="133"/>
    </location>
</feature>
<dbReference type="InterPro" id="IPR001060">
    <property type="entry name" value="FCH_dom"/>
</dbReference>
<dbReference type="PANTHER" id="PTHR15735:SF17">
    <property type="entry name" value="CDC42-INTERACTING PROTEIN 4"/>
    <property type="match status" value="1"/>
</dbReference>
<sequence>MKPSTMSRDVPTKGTSFTDPTHSSVGVWFSIDGWDPNNSLVVGWGWGTELWDQYDILDKHTQSGLDLVEKYVKFVKERTEIEQAYAKQLRNLTKKYTPKRGSKEEQECKRASLVSSHMMTFPPINLTGINMED</sequence>
<gene>
    <name evidence="4" type="ORF">SKAU_G00380190</name>
</gene>
<evidence type="ECO:0000256" key="2">
    <source>
        <dbReference type="PROSITE-ProRule" id="PRU01077"/>
    </source>
</evidence>
<keyword evidence="1" id="KW-0446">Lipid-binding</keyword>
<dbReference type="AlphaFoldDB" id="A0A9Q1EDL0"/>
<dbReference type="GO" id="GO:0008289">
    <property type="term" value="F:lipid binding"/>
    <property type="evidence" value="ECO:0007669"/>
    <property type="project" value="UniProtKB-KW"/>
</dbReference>
<keyword evidence="2" id="KW-0175">Coiled coil</keyword>
<evidence type="ECO:0000259" key="3">
    <source>
        <dbReference type="PROSITE" id="PS51741"/>
    </source>
</evidence>
<dbReference type="Gene3D" id="1.20.1270.60">
    <property type="entry name" value="Arfaptin homology (AH) domain/BAR domain"/>
    <property type="match status" value="1"/>
</dbReference>
<evidence type="ECO:0000313" key="5">
    <source>
        <dbReference type="Proteomes" id="UP001152622"/>
    </source>
</evidence>
<comment type="caution">
    <text evidence="4">The sequence shown here is derived from an EMBL/GenBank/DDBJ whole genome shotgun (WGS) entry which is preliminary data.</text>
</comment>
<dbReference type="SMART" id="SM00055">
    <property type="entry name" value="FCH"/>
    <property type="match status" value="1"/>
</dbReference>
<dbReference type="OrthoDB" id="8783038at2759"/>
<organism evidence="4 5">
    <name type="scientific">Synaphobranchus kaupii</name>
    <name type="common">Kaup's arrowtooth eel</name>
    <dbReference type="NCBI Taxonomy" id="118154"/>
    <lineage>
        <taxon>Eukaryota</taxon>
        <taxon>Metazoa</taxon>
        <taxon>Chordata</taxon>
        <taxon>Craniata</taxon>
        <taxon>Vertebrata</taxon>
        <taxon>Euteleostomi</taxon>
        <taxon>Actinopterygii</taxon>
        <taxon>Neopterygii</taxon>
        <taxon>Teleostei</taxon>
        <taxon>Anguilliformes</taxon>
        <taxon>Synaphobranchidae</taxon>
        <taxon>Synaphobranchus</taxon>
    </lineage>
</organism>
<keyword evidence="5" id="KW-1185">Reference proteome</keyword>
<evidence type="ECO:0000256" key="1">
    <source>
        <dbReference type="ARBA" id="ARBA00023121"/>
    </source>
</evidence>
<reference evidence="4" key="1">
    <citation type="journal article" date="2023" name="Science">
        <title>Genome structures resolve the early diversification of teleost fishes.</title>
        <authorList>
            <person name="Parey E."/>
            <person name="Louis A."/>
            <person name="Montfort J."/>
            <person name="Bouchez O."/>
            <person name="Roques C."/>
            <person name="Iampietro C."/>
            <person name="Lluch J."/>
            <person name="Castinel A."/>
            <person name="Donnadieu C."/>
            <person name="Desvignes T."/>
            <person name="Floi Bucao C."/>
            <person name="Jouanno E."/>
            <person name="Wen M."/>
            <person name="Mejri S."/>
            <person name="Dirks R."/>
            <person name="Jansen H."/>
            <person name="Henkel C."/>
            <person name="Chen W.J."/>
            <person name="Zahm M."/>
            <person name="Cabau C."/>
            <person name="Klopp C."/>
            <person name="Thompson A.W."/>
            <person name="Robinson-Rechavi M."/>
            <person name="Braasch I."/>
            <person name="Lecointre G."/>
            <person name="Bobe J."/>
            <person name="Postlethwait J.H."/>
            <person name="Berthelot C."/>
            <person name="Roest Crollius H."/>
            <person name="Guiguen Y."/>
        </authorList>
    </citation>
    <scope>NUCLEOTIDE SEQUENCE</scope>
    <source>
        <strain evidence="4">WJC10195</strain>
    </source>
</reference>
<dbReference type="SUPFAM" id="SSF103657">
    <property type="entry name" value="BAR/IMD domain-like"/>
    <property type="match status" value="1"/>
</dbReference>
<evidence type="ECO:0000313" key="4">
    <source>
        <dbReference type="EMBL" id="KAJ8336799.1"/>
    </source>
</evidence>